<organism evidence="2 3">
    <name type="scientific">Byssothecium circinans</name>
    <dbReference type="NCBI Taxonomy" id="147558"/>
    <lineage>
        <taxon>Eukaryota</taxon>
        <taxon>Fungi</taxon>
        <taxon>Dikarya</taxon>
        <taxon>Ascomycota</taxon>
        <taxon>Pezizomycotina</taxon>
        <taxon>Dothideomycetes</taxon>
        <taxon>Pleosporomycetidae</taxon>
        <taxon>Pleosporales</taxon>
        <taxon>Massarineae</taxon>
        <taxon>Massarinaceae</taxon>
        <taxon>Byssothecium</taxon>
    </lineage>
</organism>
<keyword evidence="3" id="KW-1185">Reference proteome</keyword>
<evidence type="ECO:0000256" key="1">
    <source>
        <dbReference type="SAM" id="MobiDB-lite"/>
    </source>
</evidence>
<protein>
    <submittedName>
        <fullName evidence="2">Uncharacterized protein</fullName>
    </submittedName>
</protein>
<name>A0A6A5UAH6_9PLEO</name>
<dbReference type="AlphaFoldDB" id="A0A6A5UAH6"/>
<accession>A0A6A5UAH6</accession>
<feature type="compositionally biased region" description="Low complexity" evidence="1">
    <location>
        <begin position="35"/>
        <end position="60"/>
    </location>
</feature>
<evidence type="ECO:0000313" key="2">
    <source>
        <dbReference type="EMBL" id="KAF1961911.1"/>
    </source>
</evidence>
<feature type="region of interest" description="Disordered" evidence="1">
    <location>
        <begin position="28"/>
        <end position="60"/>
    </location>
</feature>
<gene>
    <name evidence="2" type="ORF">CC80DRAFT_543286</name>
</gene>
<reference evidence="2" key="1">
    <citation type="journal article" date="2020" name="Stud. Mycol.">
        <title>101 Dothideomycetes genomes: a test case for predicting lifestyles and emergence of pathogens.</title>
        <authorList>
            <person name="Haridas S."/>
            <person name="Albert R."/>
            <person name="Binder M."/>
            <person name="Bloem J."/>
            <person name="Labutti K."/>
            <person name="Salamov A."/>
            <person name="Andreopoulos B."/>
            <person name="Baker S."/>
            <person name="Barry K."/>
            <person name="Bills G."/>
            <person name="Bluhm B."/>
            <person name="Cannon C."/>
            <person name="Castanera R."/>
            <person name="Culley D."/>
            <person name="Daum C."/>
            <person name="Ezra D."/>
            <person name="Gonzalez J."/>
            <person name="Henrissat B."/>
            <person name="Kuo A."/>
            <person name="Liang C."/>
            <person name="Lipzen A."/>
            <person name="Lutzoni F."/>
            <person name="Magnuson J."/>
            <person name="Mondo S."/>
            <person name="Nolan M."/>
            <person name="Ohm R."/>
            <person name="Pangilinan J."/>
            <person name="Park H.-J."/>
            <person name="Ramirez L."/>
            <person name="Alfaro M."/>
            <person name="Sun H."/>
            <person name="Tritt A."/>
            <person name="Yoshinaga Y."/>
            <person name="Zwiers L.-H."/>
            <person name="Turgeon B."/>
            <person name="Goodwin S."/>
            <person name="Spatafora J."/>
            <person name="Crous P."/>
            <person name="Grigoriev I."/>
        </authorList>
    </citation>
    <scope>NUCLEOTIDE SEQUENCE</scope>
    <source>
        <strain evidence="2">CBS 675.92</strain>
    </source>
</reference>
<dbReference type="Proteomes" id="UP000800035">
    <property type="component" value="Unassembled WGS sequence"/>
</dbReference>
<proteinExistence type="predicted"/>
<dbReference type="EMBL" id="ML976980">
    <property type="protein sequence ID" value="KAF1961911.1"/>
    <property type="molecule type" value="Genomic_DNA"/>
</dbReference>
<evidence type="ECO:0000313" key="3">
    <source>
        <dbReference type="Proteomes" id="UP000800035"/>
    </source>
</evidence>
<sequence length="145" mass="16431">MPPSKPTQSPKPDPHIYIILRQELISIPNAPTPTSPSSISPHTLPSLSTPPQSTQPQPAQHYERTHFLYALPTLGAAVTRLNHLVNELRYDPDSPNRDFTYFEQAPGDNLPGYWVWGERMHGFSDGRREIEGKFWVERCVWEGGS</sequence>